<comment type="caution">
    <text evidence="1">The sequence shown here is derived from an EMBL/GenBank/DDBJ whole genome shotgun (WGS) entry which is preliminary data.</text>
</comment>
<feature type="non-terminal residue" evidence="1">
    <location>
        <position position="1"/>
    </location>
</feature>
<protein>
    <submittedName>
        <fullName evidence="1">64_t:CDS:1</fullName>
    </submittedName>
</protein>
<evidence type="ECO:0000313" key="2">
    <source>
        <dbReference type="Proteomes" id="UP000789702"/>
    </source>
</evidence>
<reference evidence="1" key="1">
    <citation type="submission" date="2021-06" db="EMBL/GenBank/DDBJ databases">
        <authorList>
            <person name="Kallberg Y."/>
            <person name="Tangrot J."/>
            <person name="Rosling A."/>
        </authorList>
    </citation>
    <scope>NUCLEOTIDE SEQUENCE</scope>
    <source>
        <strain evidence="1">IL203A</strain>
    </source>
</reference>
<dbReference type="Proteomes" id="UP000789702">
    <property type="component" value="Unassembled WGS sequence"/>
</dbReference>
<proteinExistence type="predicted"/>
<keyword evidence="2" id="KW-1185">Reference proteome</keyword>
<name>A0ACA9N3J1_9GLOM</name>
<dbReference type="EMBL" id="CAJVPU010011542">
    <property type="protein sequence ID" value="CAG8615608.1"/>
    <property type="molecule type" value="Genomic_DNA"/>
</dbReference>
<evidence type="ECO:0000313" key="1">
    <source>
        <dbReference type="EMBL" id="CAG8615608.1"/>
    </source>
</evidence>
<gene>
    <name evidence="1" type="ORF">DHETER_LOCUS7811</name>
</gene>
<accession>A0ACA9N3J1</accession>
<organism evidence="1 2">
    <name type="scientific">Dentiscutata heterogama</name>
    <dbReference type="NCBI Taxonomy" id="1316150"/>
    <lineage>
        <taxon>Eukaryota</taxon>
        <taxon>Fungi</taxon>
        <taxon>Fungi incertae sedis</taxon>
        <taxon>Mucoromycota</taxon>
        <taxon>Glomeromycotina</taxon>
        <taxon>Glomeromycetes</taxon>
        <taxon>Diversisporales</taxon>
        <taxon>Gigasporaceae</taxon>
        <taxon>Dentiscutata</taxon>
    </lineage>
</organism>
<sequence>SDGHTRIWCQVNEKYYRECINSTVKFGGGSVMFWGCFCWWGVELLVEIKEWWMKSHSFNILDWAPHSPDLNPIENLWECLDSAVHYFAFHEYANREKLRARAVFSYKREAFVYSNGNDFFDLVAVPFKGCVIRL</sequence>